<organism evidence="2 3">
    <name type="scientific">Symbiochloris irregularis</name>
    <dbReference type="NCBI Taxonomy" id="706552"/>
    <lineage>
        <taxon>Eukaryota</taxon>
        <taxon>Viridiplantae</taxon>
        <taxon>Chlorophyta</taxon>
        <taxon>core chlorophytes</taxon>
        <taxon>Trebouxiophyceae</taxon>
        <taxon>Trebouxiales</taxon>
        <taxon>Trebouxiaceae</taxon>
        <taxon>Symbiochloris</taxon>
    </lineage>
</organism>
<proteinExistence type="predicted"/>
<reference evidence="2 3" key="1">
    <citation type="journal article" date="2024" name="Nat. Commun.">
        <title>Phylogenomics reveals the evolutionary origins of lichenization in chlorophyte algae.</title>
        <authorList>
            <person name="Puginier C."/>
            <person name="Libourel C."/>
            <person name="Otte J."/>
            <person name="Skaloud P."/>
            <person name="Haon M."/>
            <person name="Grisel S."/>
            <person name="Petersen M."/>
            <person name="Berrin J.G."/>
            <person name="Delaux P.M."/>
            <person name="Dal Grande F."/>
            <person name="Keller J."/>
        </authorList>
    </citation>
    <scope>NUCLEOTIDE SEQUENCE [LARGE SCALE GENOMIC DNA]</scope>
    <source>
        <strain evidence="2 3">SAG 2036</strain>
    </source>
</reference>
<sequence length="199" mass="21593">MLAQTCSRNCSCRALFGNPQGKQRSRQHRPVCRSPQSSQLFSSERDDSDREKKRPLVRVPEQRQPAAAPAPVAVQHSSSFLIHKQRPPTEEEARRQDPEAEEPFAGNAIEWTLRKWDKSLSKQESNPSQATRAAWQVGSSPVGSAAGKGVSGAAKASLAIGQEAVKAAVPAGKWAVGQGLGLAWKLATKKRSKPPPTER</sequence>
<gene>
    <name evidence="2" type="ORF">WJX73_006066</name>
</gene>
<dbReference type="AlphaFoldDB" id="A0AAW1P9G6"/>
<feature type="compositionally biased region" description="Low complexity" evidence="1">
    <location>
        <begin position="137"/>
        <end position="150"/>
    </location>
</feature>
<feature type="region of interest" description="Disordered" evidence="1">
    <location>
        <begin position="13"/>
        <end position="107"/>
    </location>
</feature>
<feature type="compositionally biased region" description="Basic and acidic residues" evidence="1">
    <location>
        <begin position="43"/>
        <end position="54"/>
    </location>
</feature>
<keyword evidence="3" id="KW-1185">Reference proteome</keyword>
<evidence type="ECO:0000313" key="2">
    <source>
        <dbReference type="EMBL" id="KAK9805096.1"/>
    </source>
</evidence>
<feature type="compositionally biased region" description="Low complexity" evidence="1">
    <location>
        <begin position="58"/>
        <end position="75"/>
    </location>
</feature>
<evidence type="ECO:0000313" key="3">
    <source>
        <dbReference type="Proteomes" id="UP001465755"/>
    </source>
</evidence>
<comment type="caution">
    <text evidence="2">The sequence shown here is derived from an EMBL/GenBank/DDBJ whole genome shotgun (WGS) entry which is preliminary data.</text>
</comment>
<feature type="compositionally biased region" description="Basic and acidic residues" evidence="1">
    <location>
        <begin position="87"/>
        <end position="98"/>
    </location>
</feature>
<feature type="region of interest" description="Disordered" evidence="1">
    <location>
        <begin position="122"/>
        <end position="150"/>
    </location>
</feature>
<evidence type="ECO:0000256" key="1">
    <source>
        <dbReference type="SAM" id="MobiDB-lite"/>
    </source>
</evidence>
<protein>
    <submittedName>
        <fullName evidence="2">Uncharacterized protein</fullName>
    </submittedName>
</protein>
<dbReference type="Proteomes" id="UP001465755">
    <property type="component" value="Unassembled WGS sequence"/>
</dbReference>
<dbReference type="EMBL" id="JALJOQ010000045">
    <property type="protein sequence ID" value="KAK9805096.1"/>
    <property type="molecule type" value="Genomic_DNA"/>
</dbReference>
<feature type="compositionally biased region" description="Polar residues" evidence="1">
    <location>
        <begin position="122"/>
        <end position="131"/>
    </location>
</feature>
<name>A0AAW1P9G6_9CHLO</name>
<accession>A0AAW1P9G6</accession>